<keyword evidence="2" id="KW-0472">Membrane</keyword>
<dbReference type="AlphaFoldDB" id="A0A917QCE1"/>
<organism evidence="4 5">
    <name type="scientific">Nocardia camponoti</name>
    <dbReference type="NCBI Taxonomy" id="1616106"/>
    <lineage>
        <taxon>Bacteria</taxon>
        <taxon>Bacillati</taxon>
        <taxon>Actinomycetota</taxon>
        <taxon>Actinomycetes</taxon>
        <taxon>Mycobacteriales</taxon>
        <taxon>Nocardiaceae</taxon>
        <taxon>Nocardia</taxon>
    </lineage>
</organism>
<dbReference type="Gene3D" id="2.70.70.10">
    <property type="entry name" value="Glucose Permease (Domain IIA)"/>
    <property type="match status" value="1"/>
</dbReference>
<evidence type="ECO:0000313" key="5">
    <source>
        <dbReference type="Proteomes" id="UP000612956"/>
    </source>
</evidence>
<name>A0A917QCE1_9NOCA</name>
<keyword evidence="2" id="KW-0812">Transmembrane</keyword>
<protein>
    <recommendedName>
        <fullName evidence="3">M23ase beta-sheet core domain-containing protein</fullName>
    </recommendedName>
</protein>
<dbReference type="InterPro" id="IPR016047">
    <property type="entry name" value="M23ase_b-sheet_dom"/>
</dbReference>
<dbReference type="InterPro" id="IPR050570">
    <property type="entry name" value="Cell_wall_metabolism_enzyme"/>
</dbReference>
<dbReference type="Pfam" id="PF01551">
    <property type="entry name" value="Peptidase_M23"/>
    <property type="match status" value="1"/>
</dbReference>
<evidence type="ECO:0000259" key="3">
    <source>
        <dbReference type="Pfam" id="PF01551"/>
    </source>
</evidence>
<dbReference type="SUPFAM" id="SSF51261">
    <property type="entry name" value="Duplicated hybrid motif"/>
    <property type="match status" value="1"/>
</dbReference>
<feature type="transmembrane region" description="Helical" evidence="2">
    <location>
        <begin position="50"/>
        <end position="79"/>
    </location>
</feature>
<comment type="caution">
    <text evidence="4">The sequence shown here is derived from an EMBL/GenBank/DDBJ whole genome shotgun (WGS) entry which is preliminary data.</text>
</comment>
<dbReference type="EMBL" id="BMMW01000001">
    <property type="protein sequence ID" value="GGK42674.1"/>
    <property type="molecule type" value="Genomic_DNA"/>
</dbReference>
<feature type="domain" description="M23ase beta-sheet core" evidence="3">
    <location>
        <begin position="101"/>
        <end position="190"/>
    </location>
</feature>
<dbReference type="PANTHER" id="PTHR21666">
    <property type="entry name" value="PEPTIDASE-RELATED"/>
    <property type="match status" value="1"/>
</dbReference>
<gene>
    <name evidence="4" type="ORF">GCM10011591_12890</name>
</gene>
<dbReference type="GO" id="GO:0004222">
    <property type="term" value="F:metalloendopeptidase activity"/>
    <property type="evidence" value="ECO:0007669"/>
    <property type="project" value="TreeGrafter"/>
</dbReference>
<keyword evidence="1" id="KW-0732">Signal</keyword>
<reference evidence="4" key="1">
    <citation type="journal article" date="2014" name="Int. J. Syst. Evol. Microbiol.">
        <title>Complete genome sequence of Corynebacterium casei LMG S-19264T (=DSM 44701T), isolated from a smear-ripened cheese.</title>
        <authorList>
            <consortium name="US DOE Joint Genome Institute (JGI-PGF)"/>
            <person name="Walter F."/>
            <person name="Albersmeier A."/>
            <person name="Kalinowski J."/>
            <person name="Ruckert C."/>
        </authorList>
    </citation>
    <scope>NUCLEOTIDE SEQUENCE</scope>
    <source>
        <strain evidence="4">CGMCC 4.7278</strain>
    </source>
</reference>
<evidence type="ECO:0000256" key="1">
    <source>
        <dbReference type="ARBA" id="ARBA00022729"/>
    </source>
</evidence>
<keyword evidence="5" id="KW-1185">Reference proteome</keyword>
<dbReference type="CDD" id="cd12797">
    <property type="entry name" value="M23_peptidase"/>
    <property type="match status" value="1"/>
</dbReference>
<dbReference type="Proteomes" id="UP000612956">
    <property type="component" value="Unassembled WGS sequence"/>
</dbReference>
<keyword evidence="2" id="KW-1133">Transmembrane helix</keyword>
<sequence>MTEYARQTTLIGQWPIALPPPPVRTGRHTAKARRELAALRRARRKRLAGALAVFFAVMVGTTVTGAGPAVGVATGAYTWPLQPRPAVERRFDRPEHDWLPGHRGVDLAGSEGQRVHSAGAGIVVFAGEVADKPVVSVDHEGGIRTTYEPVKATVRVGQRVARGAVIGSLVSGHAGCPAAACLHWGARRDQGAHSRREYLDPLGLLHEVPLRLKPVLA</sequence>
<evidence type="ECO:0000313" key="4">
    <source>
        <dbReference type="EMBL" id="GGK42674.1"/>
    </source>
</evidence>
<proteinExistence type="predicted"/>
<reference evidence="4" key="2">
    <citation type="submission" date="2020-09" db="EMBL/GenBank/DDBJ databases">
        <authorList>
            <person name="Sun Q."/>
            <person name="Zhou Y."/>
        </authorList>
    </citation>
    <scope>NUCLEOTIDE SEQUENCE</scope>
    <source>
        <strain evidence="4">CGMCC 4.7278</strain>
    </source>
</reference>
<evidence type="ECO:0000256" key="2">
    <source>
        <dbReference type="SAM" id="Phobius"/>
    </source>
</evidence>
<dbReference type="InterPro" id="IPR011055">
    <property type="entry name" value="Dup_hybrid_motif"/>
</dbReference>
<dbReference type="PANTHER" id="PTHR21666:SF289">
    <property type="entry name" value="L-ALA--D-GLU ENDOPEPTIDASE"/>
    <property type="match status" value="1"/>
</dbReference>
<accession>A0A917QCE1</accession>